<feature type="compositionally biased region" description="Polar residues" evidence="1">
    <location>
        <begin position="35"/>
        <end position="52"/>
    </location>
</feature>
<feature type="compositionally biased region" description="Low complexity" evidence="1">
    <location>
        <begin position="230"/>
        <end position="241"/>
    </location>
</feature>
<dbReference type="InterPro" id="IPR027417">
    <property type="entry name" value="P-loop_NTPase"/>
</dbReference>
<dbReference type="PANTHER" id="PTHR23389:SF21">
    <property type="entry name" value="ATPASE FAMILY AAA DOMAIN-CONTAINING PROTEIN 5"/>
    <property type="match status" value="1"/>
</dbReference>
<comment type="caution">
    <text evidence="2">The sequence shown here is derived from an EMBL/GenBank/DDBJ whole genome shotgun (WGS) entry which is preliminary data.</text>
</comment>
<reference evidence="2" key="1">
    <citation type="submission" date="2022-07" db="EMBL/GenBank/DDBJ databases">
        <title>Phylogenomic reconstructions and comparative analyses of Kickxellomycotina fungi.</title>
        <authorList>
            <person name="Reynolds N.K."/>
            <person name="Stajich J.E."/>
            <person name="Barry K."/>
            <person name="Grigoriev I.V."/>
            <person name="Crous P."/>
            <person name="Smith M.E."/>
        </authorList>
    </citation>
    <scope>NUCLEOTIDE SEQUENCE</scope>
    <source>
        <strain evidence="2">NRRL 1565</strain>
    </source>
</reference>
<organism evidence="2 3">
    <name type="scientific">Coemansia guatemalensis</name>
    <dbReference type="NCBI Taxonomy" id="2761395"/>
    <lineage>
        <taxon>Eukaryota</taxon>
        <taxon>Fungi</taxon>
        <taxon>Fungi incertae sedis</taxon>
        <taxon>Zoopagomycota</taxon>
        <taxon>Kickxellomycotina</taxon>
        <taxon>Kickxellomycetes</taxon>
        <taxon>Kickxellales</taxon>
        <taxon>Kickxellaceae</taxon>
        <taxon>Coemansia</taxon>
    </lineage>
</organism>
<dbReference type="GO" id="GO:0003677">
    <property type="term" value="F:DNA binding"/>
    <property type="evidence" value="ECO:0007669"/>
    <property type="project" value="TreeGrafter"/>
</dbReference>
<dbReference type="EMBL" id="JANBUO010000159">
    <property type="protein sequence ID" value="KAJ2806793.1"/>
    <property type="molecule type" value="Genomic_DNA"/>
</dbReference>
<dbReference type="Proteomes" id="UP001140094">
    <property type="component" value="Unassembled WGS sequence"/>
</dbReference>
<name>A0A9W8HX76_9FUNG</name>
<dbReference type="Gene3D" id="3.40.50.300">
    <property type="entry name" value="P-loop containing nucleotide triphosphate hydrolases"/>
    <property type="match status" value="1"/>
</dbReference>
<feature type="region of interest" description="Disordered" evidence="1">
    <location>
        <begin position="359"/>
        <end position="418"/>
    </location>
</feature>
<gene>
    <name evidence="2" type="ORF">H4R20_001549</name>
</gene>
<keyword evidence="3" id="KW-1185">Reference proteome</keyword>
<dbReference type="SUPFAM" id="SSF52540">
    <property type="entry name" value="P-loop containing nucleoside triphosphate hydrolases"/>
    <property type="match status" value="1"/>
</dbReference>
<evidence type="ECO:0000256" key="1">
    <source>
        <dbReference type="SAM" id="MobiDB-lite"/>
    </source>
</evidence>
<accession>A0A9W8HX76</accession>
<proteinExistence type="predicted"/>
<evidence type="ECO:0000313" key="2">
    <source>
        <dbReference type="EMBL" id="KAJ2806793.1"/>
    </source>
</evidence>
<feature type="compositionally biased region" description="Basic residues" evidence="1">
    <location>
        <begin position="362"/>
        <end position="383"/>
    </location>
</feature>
<sequence>MATDSSSNGTDSEQAIGQATFKTNVHPFFKPLSAKRTSTSINNGNSVSSVDTTAVERKRPKQNTNAGRSAEKRTRRSNAALPATKKAATIQSFFATKSTALPLQTLSHPDRTLDCQAIDVKQAASEDDRGFRADIETDAAFESPRRPCPMFRSDGIPVPYPLDNCHIPAPLYESFIPRSYSRAEGGPDLGRFDVACAPASLEAYTSSQLRASSDGGSTEWRQFAGDNYIQQPQEQQQQQQQRPRALSLASSNNTALTSLGTTIGNIMPHAPPHLQFIERMLDALRDETLTGGCCHTQLLTTRYRPLRARDVLGNRRAVIQLQSWIESMRLTRSMPSAANNCISSSIACDSIIDARAQSGHSHTWKSRGRRQPTKARRRNHCSTHRLTGDVEDNSNASDNSDSSDDFMPTTARSRRRAKDADGLRDVLAWAQCDGTLLNVREKARRTPRHRRSGSESGTNSDIEQHSNIILLEGPSGSCKTAAVYACASECGFEVREIHPGERRSGKDVLAVFEDVILSHTIGMPAGAASAADQTTVNQVLILIEHVDVLFEQDQRLWPALKQLAQKSRRPIVLTCNDMSCIRWNTASFHLVLSFRRPDEHILVPYCFLLCVAERALVSPADIARVCQNARCDLNQVLNHLDFDLRQSRAQSPAVIDNAPSANMQVPTVGLEDSQNADLSKMLAWMCGTLGPEETPQTRYQFWLELVHSAQATTGRKWPNSLPDPPALYPTSAELALPQNCRDEEGPPKGPVANQNTFFGRDNSLSMAGSKADIFAQAIDNQATAAPIAVDEPLTTAADNITTSAIASSDSDIVHPDLPQLQALSLREVSLRGTETSIRLSPNIGLKVETEEISNIAQLEAAAASLDLLSLATMTNCWSEYHDECLREPLHTFLSPMVDGCLGVDYVVLEADTLTRNNPALLPDSIGVMQSTGACINEFLVSAGGRRLGCLPVIESYGNKMDASFTFPGCGRPLHRVVPERNVDQELALRIREAIDLVGVMSQRLAAAGVVETAAYLSHMVRWDWVHQGKIKTIAQETKATSDSGDEHIYRIGTRRTRQRTYRAHIKHVPAATQGWLVDWIRWWKHNE</sequence>
<feature type="compositionally biased region" description="Basic residues" evidence="1">
    <location>
        <begin position="442"/>
        <end position="451"/>
    </location>
</feature>
<evidence type="ECO:0008006" key="4">
    <source>
        <dbReference type="Google" id="ProtNLM"/>
    </source>
</evidence>
<feature type="region of interest" description="Disordered" evidence="1">
    <location>
        <begin position="440"/>
        <end position="464"/>
    </location>
</feature>
<dbReference type="PANTHER" id="PTHR23389">
    <property type="entry name" value="CHROMOSOME TRANSMISSION FIDELITY FACTOR 18"/>
    <property type="match status" value="1"/>
</dbReference>
<feature type="compositionally biased region" description="Polar residues" evidence="1">
    <location>
        <begin position="454"/>
        <end position="464"/>
    </location>
</feature>
<dbReference type="AlphaFoldDB" id="A0A9W8HX76"/>
<feature type="region of interest" description="Disordered" evidence="1">
    <location>
        <begin position="35"/>
        <end position="84"/>
    </location>
</feature>
<feature type="region of interest" description="Disordered" evidence="1">
    <location>
        <begin position="1"/>
        <end position="23"/>
    </location>
</feature>
<dbReference type="GO" id="GO:0005634">
    <property type="term" value="C:nucleus"/>
    <property type="evidence" value="ECO:0007669"/>
    <property type="project" value="TreeGrafter"/>
</dbReference>
<protein>
    <recommendedName>
        <fullName evidence="4">ATPase AAA-type core domain-containing protein</fullName>
    </recommendedName>
</protein>
<evidence type="ECO:0000313" key="3">
    <source>
        <dbReference type="Proteomes" id="UP001140094"/>
    </source>
</evidence>
<dbReference type="OrthoDB" id="9996895at2759"/>
<feature type="region of interest" description="Disordered" evidence="1">
    <location>
        <begin position="230"/>
        <end position="250"/>
    </location>
</feature>